<keyword evidence="3" id="KW-0175">Coiled coil</keyword>
<dbReference type="InterPro" id="IPR058624">
    <property type="entry name" value="MdtA-like_HH"/>
</dbReference>
<evidence type="ECO:0000259" key="7">
    <source>
        <dbReference type="Pfam" id="PF25967"/>
    </source>
</evidence>
<dbReference type="Pfam" id="PF25967">
    <property type="entry name" value="RND-MFP_C"/>
    <property type="match status" value="1"/>
</dbReference>
<dbReference type="Gene3D" id="2.40.420.20">
    <property type="match status" value="1"/>
</dbReference>
<proteinExistence type="inferred from homology"/>
<dbReference type="Gene3D" id="1.10.287.470">
    <property type="entry name" value="Helix hairpin bin"/>
    <property type="match status" value="1"/>
</dbReference>
<evidence type="ECO:0000256" key="2">
    <source>
        <dbReference type="ARBA" id="ARBA00009477"/>
    </source>
</evidence>
<evidence type="ECO:0000256" key="1">
    <source>
        <dbReference type="ARBA" id="ARBA00004196"/>
    </source>
</evidence>
<comment type="subcellular location">
    <subcellularLocation>
        <location evidence="1">Cell envelope</location>
    </subcellularLocation>
</comment>
<dbReference type="AlphaFoldDB" id="A0AA48H6C6"/>
<dbReference type="GO" id="GO:0046677">
    <property type="term" value="P:response to antibiotic"/>
    <property type="evidence" value="ECO:0007669"/>
    <property type="project" value="TreeGrafter"/>
</dbReference>
<dbReference type="PROSITE" id="PS51257">
    <property type="entry name" value="PROKAR_LIPOPROTEIN"/>
    <property type="match status" value="1"/>
</dbReference>
<feature type="domain" description="Multidrug resistance protein MdtA-like alpha-helical hairpin" evidence="4">
    <location>
        <begin position="94"/>
        <end position="162"/>
    </location>
</feature>
<evidence type="ECO:0000259" key="5">
    <source>
        <dbReference type="Pfam" id="PF25917"/>
    </source>
</evidence>
<evidence type="ECO:0000256" key="3">
    <source>
        <dbReference type="SAM" id="Coils"/>
    </source>
</evidence>
<dbReference type="Pfam" id="PF25917">
    <property type="entry name" value="BSH_RND"/>
    <property type="match status" value="1"/>
</dbReference>
<dbReference type="InterPro" id="IPR006143">
    <property type="entry name" value="RND_pump_MFP"/>
</dbReference>
<dbReference type="GO" id="GO:0005886">
    <property type="term" value="C:plasma membrane"/>
    <property type="evidence" value="ECO:0007669"/>
    <property type="project" value="TreeGrafter"/>
</dbReference>
<reference evidence="9" key="1">
    <citation type="journal article" date="2023" name="Int. J. Syst. Evol. Microbiol.">
        <title>Mesoterricola silvestris gen. nov., sp. nov., Mesoterricola sediminis sp. nov., Geothrix oryzae sp. nov., Geothrix edaphica sp. nov., Geothrix rubra sp. nov., and Geothrix limicola sp. nov., six novel members of Acidobacteriota isolated from soils.</title>
        <authorList>
            <person name="Itoh H."/>
            <person name="Sugisawa Y."/>
            <person name="Mise K."/>
            <person name="Xu Z."/>
            <person name="Kuniyasu M."/>
            <person name="Ushijima N."/>
            <person name="Kawano K."/>
            <person name="Kobayashi E."/>
            <person name="Shiratori Y."/>
            <person name="Masuda Y."/>
            <person name="Senoo K."/>
        </authorList>
    </citation>
    <scope>NUCLEOTIDE SEQUENCE [LARGE SCALE GENOMIC DNA]</scope>
    <source>
        <strain evidence="9">W79</strain>
    </source>
</reference>
<evidence type="ECO:0000259" key="4">
    <source>
        <dbReference type="Pfam" id="PF25876"/>
    </source>
</evidence>
<dbReference type="InterPro" id="IPR058625">
    <property type="entry name" value="MdtA-like_BSH"/>
</dbReference>
<dbReference type="SUPFAM" id="SSF111369">
    <property type="entry name" value="HlyD-like secretion proteins"/>
    <property type="match status" value="1"/>
</dbReference>
<dbReference type="InterPro" id="IPR058626">
    <property type="entry name" value="MdtA-like_b-barrel"/>
</dbReference>
<dbReference type="EMBL" id="AP027080">
    <property type="protein sequence ID" value="BDU72663.1"/>
    <property type="molecule type" value="Genomic_DNA"/>
</dbReference>
<feature type="domain" description="Multidrug resistance protein MdtA-like barrel-sandwich hybrid" evidence="5">
    <location>
        <begin position="54"/>
        <end position="185"/>
    </location>
</feature>
<comment type="similarity">
    <text evidence="2">Belongs to the membrane fusion protein (MFP) (TC 8.A.1) family.</text>
</comment>
<protein>
    <submittedName>
        <fullName evidence="8">MexE family multidrug efflux RND transporter periplasmic adaptor subunit</fullName>
    </submittedName>
</protein>
<name>A0AA48H6C6_9BACT</name>
<evidence type="ECO:0000259" key="6">
    <source>
        <dbReference type="Pfam" id="PF25944"/>
    </source>
</evidence>
<dbReference type="KEGG" id="msil:METEAL_18370"/>
<dbReference type="Pfam" id="PF25944">
    <property type="entry name" value="Beta-barrel_RND"/>
    <property type="match status" value="1"/>
</dbReference>
<dbReference type="GO" id="GO:0022857">
    <property type="term" value="F:transmembrane transporter activity"/>
    <property type="evidence" value="ECO:0007669"/>
    <property type="project" value="InterPro"/>
</dbReference>
<accession>A0AA48H6C6</accession>
<keyword evidence="9" id="KW-1185">Reference proteome</keyword>
<organism evidence="8 9">
    <name type="scientific">Mesoterricola silvestris</name>
    <dbReference type="NCBI Taxonomy" id="2927979"/>
    <lineage>
        <taxon>Bacteria</taxon>
        <taxon>Pseudomonadati</taxon>
        <taxon>Acidobacteriota</taxon>
        <taxon>Holophagae</taxon>
        <taxon>Holophagales</taxon>
        <taxon>Holophagaceae</taxon>
        <taxon>Mesoterricola</taxon>
    </lineage>
</organism>
<dbReference type="Gene3D" id="2.40.30.170">
    <property type="match status" value="1"/>
</dbReference>
<feature type="domain" description="Multidrug resistance protein MdtA-like beta-barrel" evidence="6">
    <location>
        <begin position="200"/>
        <end position="280"/>
    </location>
</feature>
<dbReference type="Proteomes" id="UP001238179">
    <property type="component" value="Chromosome"/>
</dbReference>
<dbReference type="PANTHER" id="PTHR30158">
    <property type="entry name" value="ACRA/E-RELATED COMPONENT OF DRUG EFFLUX TRANSPORTER"/>
    <property type="match status" value="1"/>
</dbReference>
<feature type="domain" description="Multidrug resistance protein MdtA-like C-terminal permuted SH3" evidence="7">
    <location>
        <begin position="286"/>
        <end position="346"/>
    </location>
</feature>
<dbReference type="NCBIfam" id="TIGR01730">
    <property type="entry name" value="RND_mfp"/>
    <property type="match status" value="1"/>
</dbReference>
<evidence type="ECO:0000313" key="9">
    <source>
        <dbReference type="Proteomes" id="UP001238179"/>
    </source>
</evidence>
<feature type="coiled-coil region" evidence="3">
    <location>
        <begin position="124"/>
        <end position="158"/>
    </location>
</feature>
<gene>
    <name evidence="8" type="ORF">METEAL_18370</name>
</gene>
<sequence length="359" mass="38192">MKHLLPPMLALLLAGCSHSPRPAAPAQVGVVPVVQQDVPLVREWIANLDGFVNAEIRPQVEGYVLRQAYREGSAVRRGQTLFEIDPRAFRAAADQARAALARDKAARDKARLDVDRFTPLAAQKAISQQELDNAAAALRQAQAAVDASQAALDKAALNVEWTRVASPIDGVAGIAKVQMGDLVNGTRVMTTVSTLNPIKAYFSATEQDYRDWARDWAKGGGKGSLELVLSDGTVYPRRGDPLLADRGIDPRTGTILVAGTFPNPDGLLRPGQFGKVRAAVALARGALLVPQRAIWDLQGTSQVAVVGRDNRVDIRVVQTGAKAGPLVVIEKGLNPGERVVVEGTQKVASGQLVAPVPGK</sequence>
<dbReference type="InterPro" id="IPR058627">
    <property type="entry name" value="MdtA-like_C"/>
</dbReference>
<dbReference type="Gene3D" id="2.40.50.100">
    <property type="match status" value="1"/>
</dbReference>
<evidence type="ECO:0000313" key="8">
    <source>
        <dbReference type="EMBL" id="BDU72663.1"/>
    </source>
</evidence>
<dbReference type="Pfam" id="PF25876">
    <property type="entry name" value="HH_MFP_RND"/>
    <property type="match status" value="1"/>
</dbReference>
<dbReference type="RefSeq" id="WP_316415574.1">
    <property type="nucleotide sequence ID" value="NZ_AP027080.1"/>
</dbReference>
<dbReference type="GO" id="GO:0030313">
    <property type="term" value="C:cell envelope"/>
    <property type="evidence" value="ECO:0007669"/>
    <property type="project" value="UniProtKB-SubCell"/>
</dbReference>